<gene>
    <name evidence="3" type="ORF">EXIGLDRAFT_430100</name>
</gene>
<name>A0A165BB42_EXIGL</name>
<protein>
    <recommendedName>
        <fullName evidence="5">WW domain-containing protein</fullName>
    </recommendedName>
</protein>
<evidence type="ECO:0000313" key="3">
    <source>
        <dbReference type="EMBL" id="KZV80236.1"/>
    </source>
</evidence>
<dbReference type="EMBL" id="KV426505">
    <property type="protein sequence ID" value="KZV80236.1"/>
    <property type="molecule type" value="Genomic_DNA"/>
</dbReference>
<keyword evidence="2" id="KW-0472">Membrane</keyword>
<evidence type="ECO:0000256" key="1">
    <source>
        <dbReference type="SAM" id="MobiDB-lite"/>
    </source>
</evidence>
<keyword evidence="2" id="KW-1133">Transmembrane helix</keyword>
<keyword evidence="2" id="KW-0812">Transmembrane</keyword>
<keyword evidence="4" id="KW-1185">Reference proteome</keyword>
<sequence>MSEKCAPARCVALVPVVPRDLARYTRGDQHVDTHVFHIWPLMYSDPTEPLDRTRRMGWDRHVHPEGNPYYHNQRLQIVTSCDIVDDEVNDCVKTAVAELTTRMRCYLQPKGVQSDIELLDDEWHYGKEEWELSLEISVKDAQCRYYIADWKTRTIFWVEEDPDKAAQPLSTASLNIDHWPSYNVLRSVLEHQFWKHVEYFPGHRALPAGTLDDLKAVLLYGISDRMTSVDSTISTTGRDMHKFLKMLTSNQWDTSAGNGAVVSAIARQWYNIFTDRTHNLHGEHSARLSRDQSRFYEPLERAPLGFTVRTLSCVLLFNKPRSFYRKFCKIWVDRSVYTDQWRDLMEDLQQEWMNVLKLSTIMLIANMGFLLVEHLASPYATFSIAARTLGVTSTTFTLGSIVSALLLSHQHRAYSDAKFTCKDASVYMDTCHGRVFGLFGTAMVLSIPFGLAIWSLVLFVAGLVLYSLAEFSHLWSPFILAALGIVVLLVAHQGVYFSRIKPESRASTWTLPVSGTPPSDFGDDKESGDPEFGGISRQATLVDAAEFDAHKAVPEREPIWEIMKRRWSGAFSRPDAAPCDLELGKP</sequence>
<organism evidence="3 4">
    <name type="scientific">Exidia glandulosa HHB12029</name>
    <dbReference type="NCBI Taxonomy" id="1314781"/>
    <lineage>
        <taxon>Eukaryota</taxon>
        <taxon>Fungi</taxon>
        <taxon>Dikarya</taxon>
        <taxon>Basidiomycota</taxon>
        <taxon>Agaricomycotina</taxon>
        <taxon>Agaricomycetes</taxon>
        <taxon>Auriculariales</taxon>
        <taxon>Exidiaceae</taxon>
        <taxon>Exidia</taxon>
    </lineage>
</organism>
<feature type="transmembrane region" description="Helical" evidence="2">
    <location>
        <begin position="384"/>
        <end position="407"/>
    </location>
</feature>
<evidence type="ECO:0000313" key="4">
    <source>
        <dbReference type="Proteomes" id="UP000077266"/>
    </source>
</evidence>
<dbReference type="InParanoid" id="A0A165BB42"/>
<feature type="transmembrane region" description="Helical" evidence="2">
    <location>
        <begin position="352"/>
        <end position="372"/>
    </location>
</feature>
<evidence type="ECO:0000256" key="2">
    <source>
        <dbReference type="SAM" id="Phobius"/>
    </source>
</evidence>
<feature type="transmembrane region" description="Helical" evidence="2">
    <location>
        <begin position="474"/>
        <end position="497"/>
    </location>
</feature>
<proteinExistence type="predicted"/>
<feature type="region of interest" description="Disordered" evidence="1">
    <location>
        <begin position="509"/>
        <end position="529"/>
    </location>
</feature>
<reference evidence="3 4" key="1">
    <citation type="journal article" date="2016" name="Mol. Biol. Evol.">
        <title>Comparative Genomics of Early-Diverging Mushroom-Forming Fungi Provides Insights into the Origins of Lignocellulose Decay Capabilities.</title>
        <authorList>
            <person name="Nagy L.G."/>
            <person name="Riley R."/>
            <person name="Tritt A."/>
            <person name="Adam C."/>
            <person name="Daum C."/>
            <person name="Floudas D."/>
            <person name="Sun H."/>
            <person name="Yadav J.S."/>
            <person name="Pangilinan J."/>
            <person name="Larsson K.H."/>
            <person name="Matsuura K."/>
            <person name="Barry K."/>
            <person name="Labutti K."/>
            <person name="Kuo R."/>
            <person name="Ohm R.A."/>
            <person name="Bhattacharya S.S."/>
            <person name="Shirouzu T."/>
            <person name="Yoshinaga Y."/>
            <person name="Martin F.M."/>
            <person name="Grigoriev I.V."/>
            <person name="Hibbett D.S."/>
        </authorList>
    </citation>
    <scope>NUCLEOTIDE SEQUENCE [LARGE SCALE GENOMIC DNA]</scope>
    <source>
        <strain evidence="3 4">HHB12029</strain>
    </source>
</reference>
<feature type="transmembrane region" description="Helical" evidence="2">
    <location>
        <begin position="435"/>
        <end position="468"/>
    </location>
</feature>
<evidence type="ECO:0008006" key="5">
    <source>
        <dbReference type="Google" id="ProtNLM"/>
    </source>
</evidence>
<dbReference type="AlphaFoldDB" id="A0A165BB42"/>
<accession>A0A165BB42</accession>
<dbReference type="OrthoDB" id="2674421at2759"/>
<dbReference type="Proteomes" id="UP000077266">
    <property type="component" value="Unassembled WGS sequence"/>
</dbReference>